<dbReference type="VEuPathDB" id="FungiDB:CAGL0I04246g"/>
<dbReference type="Proteomes" id="UP000054886">
    <property type="component" value="Unassembled WGS sequence"/>
</dbReference>
<evidence type="ECO:0000313" key="2">
    <source>
        <dbReference type="EMBL" id="KTB05769.1"/>
    </source>
</evidence>
<dbReference type="GO" id="GO:0008270">
    <property type="term" value="F:zinc ion binding"/>
    <property type="evidence" value="ECO:0007669"/>
    <property type="project" value="InterPro"/>
</dbReference>
<dbReference type="SUPFAM" id="SSF57701">
    <property type="entry name" value="Zn2/Cys6 DNA-binding domain"/>
    <property type="match status" value="1"/>
</dbReference>
<accession>A0A0W0D0E6</accession>
<dbReference type="OrthoDB" id="4036575at2759"/>
<sequence length="357" mass="39360">MALSASFTIINRDTSLPPLLLPNVNSSNNFNNPNYHDGGYESQKLMALHGNNQFLSPPMPPQLIKNVNIHSSSNSFTGLTDPISNSSSVTSLSPSPSISPSGSISLPTPSNGSASINSTLDDLASLAAKNTRSGPKSKRSSKGKLTKNNSRGRGKNNAAAHHIAKRQRVGPSCDKCRVKKIKCNATSNILVQDLDIVSLFSTKLHYEFSPEEILNENSEVNQYMRRKHIIDAPSIQNLKECIRKNQNPQNKTLVKHIDKLIIFQPCDSCQKKKNNLLITANSTPIEIRQNPKFQKTHELLISHCNCTFSKGFTRSDISIYTKITYHQKKGKSIGFMHEDAGSSIYNMTTADYFAASL</sequence>
<feature type="region of interest" description="Disordered" evidence="1">
    <location>
        <begin position="80"/>
        <end position="117"/>
    </location>
</feature>
<feature type="compositionally biased region" description="Basic residues" evidence="1">
    <location>
        <begin position="135"/>
        <end position="154"/>
    </location>
</feature>
<evidence type="ECO:0000313" key="3">
    <source>
        <dbReference type="Proteomes" id="UP000054886"/>
    </source>
</evidence>
<comment type="caution">
    <text evidence="2">The sequence shown here is derived from an EMBL/GenBank/DDBJ whole genome shotgun (WGS) entry which is preliminary data.</text>
</comment>
<name>A0A0W0D0E6_CANGB</name>
<evidence type="ECO:0000256" key="1">
    <source>
        <dbReference type="SAM" id="MobiDB-lite"/>
    </source>
</evidence>
<dbReference type="VEuPathDB" id="FungiDB:GWK60_L03971"/>
<feature type="compositionally biased region" description="Low complexity" evidence="1">
    <location>
        <begin position="82"/>
        <end position="110"/>
    </location>
</feature>
<dbReference type="OMA" id="ADSNECA"/>
<dbReference type="EMBL" id="LLZZ01000112">
    <property type="protein sequence ID" value="KTB05769.1"/>
    <property type="molecule type" value="Genomic_DNA"/>
</dbReference>
<feature type="region of interest" description="Disordered" evidence="1">
    <location>
        <begin position="129"/>
        <end position="166"/>
    </location>
</feature>
<proteinExistence type="predicted"/>
<organism evidence="2 3">
    <name type="scientific">Candida glabrata</name>
    <name type="common">Yeast</name>
    <name type="synonym">Torulopsis glabrata</name>
    <dbReference type="NCBI Taxonomy" id="5478"/>
    <lineage>
        <taxon>Eukaryota</taxon>
        <taxon>Fungi</taxon>
        <taxon>Dikarya</taxon>
        <taxon>Ascomycota</taxon>
        <taxon>Saccharomycotina</taxon>
        <taxon>Saccharomycetes</taxon>
        <taxon>Saccharomycetales</taxon>
        <taxon>Saccharomycetaceae</taxon>
        <taxon>Nakaseomyces</taxon>
    </lineage>
</organism>
<dbReference type="GO" id="GO:0000981">
    <property type="term" value="F:DNA-binding transcription factor activity, RNA polymerase II-specific"/>
    <property type="evidence" value="ECO:0007669"/>
    <property type="project" value="InterPro"/>
</dbReference>
<dbReference type="VEuPathDB" id="FungiDB:GW608_L03971"/>
<dbReference type="PhylomeDB" id="A0A0W0D0E6"/>
<gene>
    <name evidence="2" type="ORF">AO440_002517</name>
</gene>
<reference evidence="2 3" key="1">
    <citation type="submission" date="2015-10" db="EMBL/GenBank/DDBJ databases">
        <title>Draft genomes sequences of Candida glabrata isolates 1A, 1B, 2A, 2B, 3A and 3B.</title>
        <authorList>
            <person name="Haavelsrud O.E."/>
            <person name="Gaustad P."/>
        </authorList>
    </citation>
    <scope>NUCLEOTIDE SEQUENCE [LARGE SCALE GENOMIC DNA]</scope>
    <source>
        <strain evidence="2">910700640</strain>
    </source>
</reference>
<dbReference type="VEuPathDB" id="FungiDB:B1J91_I04246g"/>
<protein>
    <submittedName>
        <fullName evidence="2">Sterol uptake protein 1</fullName>
    </submittedName>
</protein>
<dbReference type="InterPro" id="IPR036864">
    <property type="entry name" value="Zn2-C6_fun-type_DNA-bd_sf"/>
</dbReference>
<dbReference type="VEuPathDB" id="FungiDB:GVI51_I03971"/>
<dbReference type="AlphaFoldDB" id="A0A0W0D0E6"/>